<dbReference type="STRING" id="675824.A0A1E3PXZ6"/>
<dbReference type="FunFam" id="3.40.30.10:FF:000156">
    <property type="entry name" value="Glutathione S-transferase 1"/>
    <property type="match status" value="1"/>
</dbReference>
<evidence type="ECO:0000256" key="1">
    <source>
        <dbReference type="ARBA" id="ARBA00007409"/>
    </source>
</evidence>
<evidence type="ECO:0000256" key="4">
    <source>
        <dbReference type="ARBA" id="ARBA00047960"/>
    </source>
</evidence>
<dbReference type="PANTHER" id="PTHR44051">
    <property type="entry name" value="GLUTATHIONE S-TRANSFERASE-RELATED"/>
    <property type="match status" value="1"/>
</dbReference>
<evidence type="ECO:0000259" key="5">
    <source>
        <dbReference type="PROSITE" id="PS50404"/>
    </source>
</evidence>
<dbReference type="CDD" id="cd03189">
    <property type="entry name" value="GST_C_GTT1_like"/>
    <property type="match status" value="1"/>
</dbReference>
<reference evidence="7 8" key="1">
    <citation type="journal article" date="2016" name="Proc. Natl. Acad. Sci. U.S.A.">
        <title>Comparative genomics of biotechnologically important yeasts.</title>
        <authorList>
            <person name="Riley R."/>
            <person name="Haridas S."/>
            <person name="Wolfe K.H."/>
            <person name="Lopes M.R."/>
            <person name="Hittinger C.T."/>
            <person name="Goeker M."/>
            <person name="Salamov A.A."/>
            <person name="Wisecaver J.H."/>
            <person name="Long T.M."/>
            <person name="Calvey C.H."/>
            <person name="Aerts A.L."/>
            <person name="Barry K.W."/>
            <person name="Choi C."/>
            <person name="Clum A."/>
            <person name="Coughlan A.Y."/>
            <person name="Deshpande S."/>
            <person name="Douglass A.P."/>
            <person name="Hanson S.J."/>
            <person name="Klenk H.-P."/>
            <person name="LaButti K.M."/>
            <person name="Lapidus A."/>
            <person name="Lindquist E.A."/>
            <person name="Lipzen A.M."/>
            <person name="Meier-Kolthoff J.P."/>
            <person name="Ohm R.A."/>
            <person name="Otillar R.P."/>
            <person name="Pangilinan J.L."/>
            <person name="Peng Y."/>
            <person name="Rokas A."/>
            <person name="Rosa C.A."/>
            <person name="Scheuner C."/>
            <person name="Sibirny A.A."/>
            <person name="Slot J.C."/>
            <person name="Stielow J.B."/>
            <person name="Sun H."/>
            <person name="Kurtzman C.P."/>
            <person name="Blackwell M."/>
            <person name="Grigoriev I.V."/>
            <person name="Jeffries T.W."/>
        </authorList>
    </citation>
    <scope>NUCLEOTIDE SEQUENCE [LARGE SCALE GENOMIC DNA]</scope>
    <source>
        <strain evidence="7 8">NRRL Y-11557</strain>
    </source>
</reference>
<evidence type="ECO:0000259" key="6">
    <source>
        <dbReference type="PROSITE" id="PS50405"/>
    </source>
</evidence>
<accession>A0A1E3PXZ6</accession>
<comment type="similarity">
    <text evidence="1">Belongs to the GST superfamily.</text>
</comment>
<comment type="catalytic activity">
    <reaction evidence="4">
        <text>RX + glutathione = an S-substituted glutathione + a halide anion + H(+)</text>
        <dbReference type="Rhea" id="RHEA:16437"/>
        <dbReference type="ChEBI" id="CHEBI:15378"/>
        <dbReference type="ChEBI" id="CHEBI:16042"/>
        <dbReference type="ChEBI" id="CHEBI:17792"/>
        <dbReference type="ChEBI" id="CHEBI:57925"/>
        <dbReference type="ChEBI" id="CHEBI:90779"/>
        <dbReference type="EC" id="2.5.1.18"/>
    </reaction>
</comment>
<dbReference type="SUPFAM" id="SSF47616">
    <property type="entry name" value="GST C-terminal domain-like"/>
    <property type="match status" value="1"/>
</dbReference>
<dbReference type="InterPro" id="IPR040079">
    <property type="entry name" value="Glutathione_S-Trfase"/>
</dbReference>
<dbReference type="InterPro" id="IPR036282">
    <property type="entry name" value="Glutathione-S-Trfase_C_sf"/>
</dbReference>
<keyword evidence="3" id="KW-0808">Transferase</keyword>
<dbReference type="GO" id="GO:0005783">
    <property type="term" value="C:endoplasmic reticulum"/>
    <property type="evidence" value="ECO:0007669"/>
    <property type="project" value="EnsemblFungi"/>
</dbReference>
<dbReference type="PROSITE" id="PS50405">
    <property type="entry name" value="GST_CTER"/>
    <property type="match status" value="1"/>
</dbReference>
<dbReference type="EMBL" id="KV454300">
    <property type="protein sequence ID" value="ODQ70319.1"/>
    <property type="molecule type" value="Genomic_DNA"/>
</dbReference>
<dbReference type="SFLD" id="SFLDS00019">
    <property type="entry name" value="Glutathione_Transferase_(cytos"/>
    <property type="match status" value="1"/>
</dbReference>
<dbReference type="OrthoDB" id="2098326at2759"/>
<feature type="domain" description="GST C-terminal" evidence="6">
    <location>
        <begin position="109"/>
        <end position="235"/>
    </location>
</feature>
<dbReference type="GO" id="GO:0006749">
    <property type="term" value="P:glutathione metabolic process"/>
    <property type="evidence" value="ECO:0007669"/>
    <property type="project" value="EnsemblFungi"/>
</dbReference>
<dbReference type="Gene3D" id="1.20.1050.10">
    <property type="match status" value="1"/>
</dbReference>
<evidence type="ECO:0000256" key="3">
    <source>
        <dbReference type="ARBA" id="ARBA00022679"/>
    </source>
</evidence>
<dbReference type="GO" id="GO:0004602">
    <property type="term" value="F:glutathione peroxidase activity"/>
    <property type="evidence" value="ECO:0007669"/>
    <property type="project" value="EnsemblFungi"/>
</dbReference>
<dbReference type="Pfam" id="PF00043">
    <property type="entry name" value="GST_C"/>
    <property type="match status" value="1"/>
</dbReference>
<protein>
    <recommendedName>
        <fullName evidence="2">glutathione transferase</fullName>
        <ecNumber evidence="2">2.5.1.18</ecNumber>
    </recommendedName>
</protein>
<dbReference type="EC" id="2.5.1.18" evidence="2"/>
<dbReference type="SFLD" id="SFLDG00358">
    <property type="entry name" value="Main_(cytGST)"/>
    <property type="match status" value="1"/>
</dbReference>
<dbReference type="SFLD" id="SFLDG01150">
    <property type="entry name" value="Main.1:_Beta-like"/>
    <property type="match status" value="1"/>
</dbReference>
<name>A0A1E3PXZ6_LIPST</name>
<gene>
    <name evidence="7" type="ORF">LIPSTDRAFT_74576</name>
</gene>
<dbReference type="GO" id="GO:0004364">
    <property type="term" value="F:glutathione transferase activity"/>
    <property type="evidence" value="ECO:0007669"/>
    <property type="project" value="UniProtKB-EC"/>
</dbReference>
<dbReference type="InterPro" id="IPR004045">
    <property type="entry name" value="Glutathione_S-Trfase_N"/>
</dbReference>
<dbReference type="AlphaFoldDB" id="A0A1E3PXZ6"/>
<evidence type="ECO:0000313" key="8">
    <source>
        <dbReference type="Proteomes" id="UP000094385"/>
    </source>
</evidence>
<organism evidence="7 8">
    <name type="scientific">Lipomyces starkeyi NRRL Y-11557</name>
    <dbReference type="NCBI Taxonomy" id="675824"/>
    <lineage>
        <taxon>Eukaryota</taxon>
        <taxon>Fungi</taxon>
        <taxon>Dikarya</taxon>
        <taxon>Ascomycota</taxon>
        <taxon>Saccharomycotina</taxon>
        <taxon>Lipomycetes</taxon>
        <taxon>Lipomycetales</taxon>
        <taxon>Lipomycetaceae</taxon>
        <taxon>Lipomyces</taxon>
    </lineage>
</organism>
<keyword evidence="8" id="KW-1185">Reference proteome</keyword>
<evidence type="ECO:0000256" key="2">
    <source>
        <dbReference type="ARBA" id="ARBA00012452"/>
    </source>
</evidence>
<sequence length="238" mass="26831">MAQTESESSGLVLHWLENSRSHRILWLLEEIKVPYTLKVYKRNPKTFLADPALRQVHPLGKSPVLTDGDKVIAESALIIEYLISKYGGTSCLVPKTTEDQETVKYYLHYTEASLHPDMLLLFITNSVRHAPMPFFIRPIARKIANSMDSAFAAPDATKQLDYLESNLEQNGTGYFVGDGLTGADIILIFPLQLARSRAGLTKEAYPHLWKWLEDMQSRDAYVRADKKAAEHVSVGIKL</sequence>
<dbReference type="InterPro" id="IPR004046">
    <property type="entry name" value="GST_C"/>
</dbReference>
<dbReference type="Pfam" id="PF13409">
    <property type="entry name" value="GST_N_2"/>
    <property type="match status" value="1"/>
</dbReference>
<dbReference type="PROSITE" id="PS50404">
    <property type="entry name" value="GST_NTER"/>
    <property type="match status" value="1"/>
</dbReference>
<proteinExistence type="inferred from homology"/>
<dbReference type="CDD" id="cd03046">
    <property type="entry name" value="GST_N_GTT1_like"/>
    <property type="match status" value="1"/>
</dbReference>
<evidence type="ECO:0000313" key="7">
    <source>
        <dbReference type="EMBL" id="ODQ70319.1"/>
    </source>
</evidence>
<dbReference type="InterPro" id="IPR010987">
    <property type="entry name" value="Glutathione-S-Trfase_C-like"/>
</dbReference>
<dbReference type="Proteomes" id="UP000094385">
    <property type="component" value="Unassembled WGS sequence"/>
</dbReference>
<dbReference type="SUPFAM" id="SSF52833">
    <property type="entry name" value="Thioredoxin-like"/>
    <property type="match status" value="1"/>
</dbReference>
<feature type="domain" description="GST N-terminal" evidence="5">
    <location>
        <begin position="8"/>
        <end position="90"/>
    </location>
</feature>
<dbReference type="InterPro" id="IPR036249">
    <property type="entry name" value="Thioredoxin-like_sf"/>
</dbReference>
<dbReference type="PANTHER" id="PTHR44051:SF9">
    <property type="entry name" value="GLUTATHIONE S-TRANSFERASE 1"/>
    <property type="match status" value="1"/>
</dbReference>
<dbReference type="Gene3D" id="3.40.30.10">
    <property type="entry name" value="Glutaredoxin"/>
    <property type="match status" value="1"/>
</dbReference>